<dbReference type="Proteomes" id="UP001174909">
    <property type="component" value="Unassembled WGS sequence"/>
</dbReference>
<feature type="repeat" description="RCC1" evidence="1">
    <location>
        <begin position="7"/>
        <end position="57"/>
    </location>
</feature>
<evidence type="ECO:0000256" key="1">
    <source>
        <dbReference type="PROSITE-ProRule" id="PRU00235"/>
    </source>
</evidence>
<organism evidence="2 3">
    <name type="scientific">Geodia barretti</name>
    <name type="common">Barrett's horny sponge</name>
    <dbReference type="NCBI Taxonomy" id="519541"/>
    <lineage>
        <taxon>Eukaryota</taxon>
        <taxon>Metazoa</taxon>
        <taxon>Porifera</taxon>
        <taxon>Demospongiae</taxon>
        <taxon>Heteroscleromorpha</taxon>
        <taxon>Tetractinellida</taxon>
        <taxon>Astrophorina</taxon>
        <taxon>Geodiidae</taxon>
        <taxon>Geodia</taxon>
    </lineage>
</organism>
<keyword evidence="3" id="KW-1185">Reference proteome</keyword>
<dbReference type="AlphaFoldDB" id="A0AA35QW97"/>
<dbReference type="Pfam" id="PF00415">
    <property type="entry name" value="RCC1"/>
    <property type="match status" value="1"/>
</dbReference>
<dbReference type="InterPro" id="IPR000408">
    <property type="entry name" value="Reg_chr_condens"/>
</dbReference>
<reference evidence="2" key="1">
    <citation type="submission" date="2023-03" db="EMBL/GenBank/DDBJ databases">
        <authorList>
            <person name="Steffen K."/>
            <person name="Cardenas P."/>
        </authorList>
    </citation>
    <scope>NUCLEOTIDE SEQUENCE</scope>
</reference>
<dbReference type="PROSITE" id="PS50012">
    <property type="entry name" value="RCC1_3"/>
    <property type="match status" value="1"/>
</dbReference>
<dbReference type="EMBL" id="CASHTH010000212">
    <property type="protein sequence ID" value="CAI7994402.1"/>
    <property type="molecule type" value="Genomic_DNA"/>
</dbReference>
<dbReference type="Gene3D" id="2.130.10.30">
    <property type="entry name" value="Regulator of chromosome condensation 1/beta-lactamase-inhibitor protein II"/>
    <property type="match status" value="1"/>
</dbReference>
<comment type="caution">
    <text evidence="2">The sequence shown here is derived from an EMBL/GenBank/DDBJ whole genome shotgun (WGS) entry which is preliminary data.</text>
</comment>
<proteinExistence type="predicted"/>
<sequence>MCLSDEGLLLTWGSNTCGQLGTGNKTNSSTPTHTAGDIDRLVEIAAVHNSNISAASVVSGKVYMWGVCRGQNVLSPMETNFSSLDEVFACFASPPCTWKPLSLGTVTKYLLQQKKLSQKLFALIHRGLRKSFSVS</sequence>
<dbReference type="InterPro" id="IPR009091">
    <property type="entry name" value="RCC1/BLIP-II"/>
</dbReference>
<evidence type="ECO:0000313" key="2">
    <source>
        <dbReference type="EMBL" id="CAI7994402.1"/>
    </source>
</evidence>
<gene>
    <name evidence="2" type="ORF">GBAR_LOCUS1439</name>
</gene>
<accession>A0AA35QW97</accession>
<evidence type="ECO:0000313" key="3">
    <source>
        <dbReference type="Proteomes" id="UP001174909"/>
    </source>
</evidence>
<name>A0AA35QW97_GEOBA</name>
<dbReference type="SUPFAM" id="SSF50985">
    <property type="entry name" value="RCC1/BLIP-II"/>
    <property type="match status" value="1"/>
</dbReference>
<protein>
    <submittedName>
        <fullName evidence="2">RCC1 and BTB domain-containing protein 1</fullName>
    </submittedName>
</protein>